<name>A0ACD3AKJ3_9AGAR</name>
<proteinExistence type="predicted"/>
<dbReference type="EMBL" id="ML208405">
    <property type="protein sequence ID" value="TFK66438.1"/>
    <property type="molecule type" value="Genomic_DNA"/>
</dbReference>
<dbReference type="Proteomes" id="UP000308600">
    <property type="component" value="Unassembled WGS sequence"/>
</dbReference>
<evidence type="ECO:0000313" key="2">
    <source>
        <dbReference type="Proteomes" id="UP000308600"/>
    </source>
</evidence>
<evidence type="ECO:0000313" key="1">
    <source>
        <dbReference type="EMBL" id="TFK66438.1"/>
    </source>
</evidence>
<organism evidence="1 2">
    <name type="scientific">Pluteus cervinus</name>
    <dbReference type="NCBI Taxonomy" id="181527"/>
    <lineage>
        <taxon>Eukaryota</taxon>
        <taxon>Fungi</taxon>
        <taxon>Dikarya</taxon>
        <taxon>Basidiomycota</taxon>
        <taxon>Agaricomycotina</taxon>
        <taxon>Agaricomycetes</taxon>
        <taxon>Agaricomycetidae</taxon>
        <taxon>Agaricales</taxon>
        <taxon>Pluteineae</taxon>
        <taxon>Pluteaceae</taxon>
        <taxon>Pluteus</taxon>
    </lineage>
</organism>
<reference evidence="1 2" key="1">
    <citation type="journal article" date="2019" name="Nat. Ecol. Evol.">
        <title>Megaphylogeny resolves global patterns of mushroom evolution.</title>
        <authorList>
            <person name="Varga T."/>
            <person name="Krizsan K."/>
            <person name="Foldi C."/>
            <person name="Dima B."/>
            <person name="Sanchez-Garcia M."/>
            <person name="Sanchez-Ramirez S."/>
            <person name="Szollosi G.J."/>
            <person name="Szarkandi J.G."/>
            <person name="Papp V."/>
            <person name="Albert L."/>
            <person name="Andreopoulos W."/>
            <person name="Angelini C."/>
            <person name="Antonin V."/>
            <person name="Barry K.W."/>
            <person name="Bougher N.L."/>
            <person name="Buchanan P."/>
            <person name="Buyck B."/>
            <person name="Bense V."/>
            <person name="Catcheside P."/>
            <person name="Chovatia M."/>
            <person name="Cooper J."/>
            <person name="Damon W."/>
            <person name="Desjardin D."/>
            <person name="Finy P."/>
            <person name="Geml J."/>
            <person name="Haridas S."/>
            <person name="Hughes K."/>
            <person name="Justo A."/>
            <person name="Karasinski D."/>
            <person name="Kautmanova I."/>
            <person name="Kiss B."/>
            <person name="Kocsube S."/>
            <person name="Kotiranta H."/>
            <person name="LaButti K.M."/>
            <person name="Lechner B.E."/>
            <person name="Liimatainen K."/>
            <person name="Lipzen A."/>
            <person name="Lukacs Z."/>
            <person name="Mihaltcheva S."/>
            <person name="Morgado L.N."/>
            <person name="Niskanen T."/>
            <person name="Noordeloos M.E."/>
            <person name="Ohm R.A."/>
            <person name="Ortiz-Santana B."/>
            <person name="Ovrebo C."/>
            <person name="Racz N."/>
            <person name="Riley R."/>
            <person name="Savchenko A."/>
            <person name="Shiryaev A."/>
            <person name="Soop K."/>
            <person name="Spirin V."/>
            <person name="Szebenyi C."/>
            <person name="Tomsovsky M."/>
            <person name="Tulloss R.E."/>
            <person name="Uehling J."/>
            <person name="Grigoriev I.V."/>
            <person name="Vagvolgyi C."/>
            <person name="Papp T."/>
            <person name="Martin F.M."/>
            <person name="Miettinen O."/>
            <person name="Hibbett D.S."/>
            <person name="Nagy L.G."/>
        </authorList>
    </citation>
    <scope>NUCLEOTIDE SEQUENCE [LARGE SCALE GENOMIC DNA]</scope>
    <source>
        <strain evidence="1 2">NL-1719</strain>
    </source>
</reference>
<sequence>MDNSSEIFRLFDLPVEIIDDILGHLPLHRDLLNFALASRSSCSVVVPRHTEYRVVHFDEGDTDFTWTHLAQRTDLASNIREIHVIYEEAPEELDMGPWHRPEGLVGSNHNIAHKSKQQIREDMFRALWSMTRLEKLHWNWVPGRSAQIIPRMLHILRTIPTLKHLAFHHGNDFHMDSSIDKYPLWAIRGLESLSLQGSAWNTISQMKEGKRSMLGWLQGLSSLQFLKMDTRTFLRYSKDLSFPQLQRLNLEGDTSHYLHVVPFLRRHPAIEELSLLLLMKLGQLPTNFLPKLKRLCCEPSVLLQLEMAYSRYLPPLPPRRLEYLHLSGIPPRSDERSFFREFCDLKFLDRTTLRALSLGVSGSVSDFIDLAKTFPVIEELYIVCELYRGKGRGMELSTFADLLQIVPHFHNLKVIHGFSPW</sequence>
<gene>
    <name evidence="1" type="ORF">BDN72DRAFT_800006</name>
</gene>
<protein>
    <submittedName>
        <fullName evidence="1">Uncharacterized protein</fullName>
    </submittedName>
</protein>
<keyword evidence="2" id="KW-1185">Reference proteome</keyword>
<accession>A0ACD3AKJ3</accession>
<feature type="non-terminal residue" evidence="1">
    <location>
        <position position="421"/>
    </location>
</feature>